<dbReference type="AlphaFoldDB" id="A0A0R3MT81"/>
<dbReference type="GO" id="GO:0016705">
    <property type="term" value="F:oxidoreductase activity, acting on paired donors, with incorporation or reduction of molecular oxygen"/>
    <property type="evidence" value="ECO:0007669"/>
    <property type="project" value="InterPro"/>
</dbReference>
<evidence type="ECO:0008006" key="3">
    <source>
        <dbReference type="Google" id="ProtNLM"/>
    </source>
</evidence>
<comment type="caution">
    <text evidence="1">The sequence shown here is derived from an EMBL/GenBank/DDBJ whole genome shotgun (WGS) entry which is preliminary data.</text>
</comment>
<sequence length="158" mass="18011">MRAARQGVGALAFGFVEASQAKVWRDDYYQIIKSDECVPIGHSVNANIAVLNGMMVNENAEEAMRRVLDGFKFFGYSIAHYAVYGEHRPGRTNLWRHFQMIKDEMKQTPGSGSIGQPRSVREHLMRYADVGIDQMIFIRQCGMNKHEHICEALELFAK</sequence>
<gene>
    <name evidence="1" type="ORF">CQ14_40575</name>
</gene>
<dbReference type="SUPFAM" id="SSF51679">
    <property type="entry name" value="Bacterial luciferase-like"/>
    <property type="match status" value="1"/>
</dbReference>
<proteinExistence type="predicted"/>
<dbReference type="InterPro" id="IPR036661">
    <property type="entry name" value="Luciferase-like_sf"/>
</dbReference>
<reference evidence="1 2" key="1">
    <citation type="submission" date="2014-03" db="EMBL/GenBank/DDBJ databases">
        <title>Bradyrhizobium valentinum sp. nov., isolated from effective nodules of Lupinus mariae-josephae, a lupine endemic of basic-lime soils in Eastern Spain.</title>
        <authorList>
            <person name="Duran D."/>
            <person name="Rey L."/>
            <person name="Navarro A."/>
            <person name="Busquets A."/>
            <person name="Imperial J."/>
            <person name="Ruiz-Argueso T."/>
        </authorList>
    </citation>
    <scope>NUCLEOTIDE SEQUENCE [LARGE SCALE GENOMIC DNA]</scope>
    <source>
        <strain evidence="1 2">CCBAU 23086</strain>
    </source>
</reference>
<name>A0A0R3MT81_9BRAD</name>
<dbReference type="EMBL" id="LLYB01000069">
    <property type="protein sequence ID" value="KRR23289.1"/>
    <property type="molecule type" value="Genomic_DNA"/>
</dbReference>
<accession>A0A0R3MT81</accession>
<organism evidence="1 2">
    <name type="scientific">Bradyrhizobium lablabi</name>
    <dbReference type="NCBI Taxonomy" id="722472"/>
    <lineage>
        <taxon>Bacteria</taxon>
        <taxon>Pseudomonadati</taxon>
        <taxon>Pseudomonadota</taxon>
        <taxon>Alphaproteobacteria</taxon>
        <taxon>Hyphomicrobiales</taxon>
        <taxon>Nitrobacteraceae</taxon>
        <taxon>Bradyrhizobium</taxon>
    </lineage>
</organism>
<evidence type="ECO:0000313" key="2">
    <source>
        <dbReference type="Proteomes" id="UP000051660"/>
    </source>
</evidence>
<evidence type="ECO:0000313" key="1">
    <source>
        <dbReference type="EMBL" id="KRR23289.1"/>
    </source>
</evidence>
<dbReference type="Proteomes" id="UP000051660">
    <property type="component" value="Unassembled WGS sequence"/>
</dbReference>
<protein>
    <recommendedName>
        <fullName evidence="3">Luciferase-like monooxygenase</fullName>
    </recommendedName>
</protein>
<dbReference type="Gene3D" id="3.20.20.30">
    <property type="entry name" value="Luciferase-like domain"/>
    <property type="match status" value="1"/>
</dbReference>